<dbReference type="Gene3D" id="3.90.80.10">
    <property type="entry name" value="Inorganic pyrophosphatase"/>
    <property type="match status" value="1"/>
</dbReference>
<dbReference type="GO" id="GO:0006796">
    <property type="term" value="P:phosphate-containing compound metabolic process"/>
    <property type="evidence" value="ECO:0007669"/>
    <property type="project" value="InterPro"/>
</dbReference>
<dbReference type="PANTHER" id="PTHR10286">
    <property type="entry name" value="INORGANIC PYROPHOSPHATASE"/>
    <property type="match status" value="1"/>
</dbReference>
<dbReference type="AlphaFoldDB" id="A0A7X6I879"/>
<proteinExistence type="predicted"/>
<dbReference type="SUPFAM" id="SSF50324">
    <property type="entry name" value="Inorganic pyrophosphatase"/>
    <property type="match status" value="1"/>
</dbReference>
<dbReference type="GO" id="GO:0004427">
    <property type="term" value="F:inorganic diphosphate phosphatase activity"/>
    <property type="evidence" value="ECO:0007669"/>
    <property type="project" value="UniProtKB-EC"/>
</dbReference>
<gene>
    <name evidence="6" type="ORF">RAMLITH_19455</name>
</gene>
<evidence type="ECO:0000256" key="3">
    <source>
        <dbReference type="ARBA" id="ARBA00022723"/>
    </source>
</evidence>
<organism evidence="6 7">
    <name type="scientific">Ramlibacter lithotrophicus</name>
    <dbReference type="NCBI Taxonomy" id="2606681"/>
    <lineage>
        <taxon>Bacteria</taxon>
        <taxon>Pseudomonadati</taxon>
        <taxon>Pseudomonadota</taxon>
        <taxon>Betaproteobacteria</taxon>
        <taxon>Burkholderiales</taxon>
        <taxon>Comamonadaceae</taxon>
        <taxon>Ramlibacter</taxon>
    </lineage>
</organism>
<dbReference type="PROSITE" id="PS00387">
    <property type="entry name" value="PPASE"/>
    <property type="match status" value="1"/>
</dbReference>
<evidence type="ECO:0000256" key="2">
    <source>
        <dbReference type="ARBA" id="ARBA00012146"/>
    </source>
</evidence>
<evidence type="ECO:0000256" key="1">
    <source>
        <dbReference type="ARBA" id="ARBA00001946"/>
    </source>
</evidence>
<dbReference type="InterPro" id="IPR008162">
    <property type="entry name" value="Pyrophosphatase"/>
</dbReference>
<dbReference type="EMBL" id="VTOX01000008">
    <property type="protein sequence ID" value="NKE68004.1"/>
    <property type="molecule type" value="Genomic_DNA"/>
</dbReference>
<comment type="cofactor">
    <cofactor evidence="1">
        <name>Mg(2+)</name>
        <dbReference type="ChEBI" id="CHEBI:18420"/>
    </cofactor>
</comment>
<dbReference type="Pfam" id="PF00719">
    <property type="entry name" value="Pyrophosphatase"/>
    <property type="match status" value="1"/>
</dbReference>
<evidence type="ECO:0000256" key="5">
    <source>
        <dbReference type="ARBA" id="ARBA00022842"/>
    </source>
</evidence>
<keyword evidence="3" id="KW-0479">Metal-binding</keyword>
<dbReference type="GO" id="GO:0005737">
    <property type="term" value="C:cytoplasm"/>
    <property type="evidence" value="ECO:0007669"/>
    <property type="project" value="InterPro"/>
</dbReference>
<dbReference type="GO" id="GO:0000287">
    <property type="term" value="F:magnesium ion binding"/>
    <property type="evidence" value="ECO:0007669"/>
    <property type="project" value="InterPro"/>
</dbReference>
<reference evidence="6 7" key="1">
    <citation type="journal article" date="2020" name="Nature">
        <title>Bacterial chemolithoautotrophy via manganese oxidation.</title>
        <authorList>
            <person name="Yu H."/>
            <person name="Leadbetter J.R."/>
        </authorList>
    </citation>
    <scope>NUCLEOTIDE SEQUENCE [LARGE SCALE GENOMIC DNA]</scope>
    <source>
        <strain evidence="6 7">RBP-1</strain>
    </source>
</reference>
<protein>
    <recommendedName>
        <fullName evidence="2">inorganic diphosphatase</fullName>
        <ecNumber evidence="2">3.6.1.1</ecNumber>
    </recommendedName>
</protein>
<sequence>MLRRMSSVPTLDKLEPLDGDDAVRAVIEVATGSRHKLKYQASLGAFELHHALPLGTAFPCNFGFVPSTRGEDGDPLDILVFADEPLLPGTVAACRLVGVIEAQQAAPSQPPRRNERLLAVAVHSHLHGGWRDLADLPPGLLEELERFFVFYNHQRGQRFTPLGRRDRARAHELLAQGLASRN</sequence>
<accession>A0A7X6I879</accession>
<evidence type="ECO:0000313" key="7">
    <source>
        <dbReference type="Proteomes" id="UP000521868"/>
    </source>
</evidence>
<keyword evidence="4" id="KW-0378">Hydrolase</keyword>
<evidence type="ECO:0000256" key="4">
    <source>
        <dbReference type="ARBA" id="ARBA00022801"/>
    </source>
</evidence>
<keyword evidence="5" id="KW-0460">Magnesium</keyword>
<dbReference type="InterPro" id="IPR036649">
    <property type="entry name" value="Pyrophosphatase_sf"/>
</dbReference>
<dbReference type="EC" id="3.6.1.1" evidence="2"/>
<keyword evidence="7" id="KW-1185">Reference proteome</keyword>
<dbReference type="Proteomes" id="UP000521868">
    <property type="component" value="Unassembled WGS sequence"/>
</dbReference>
<name>A0A7X6I879_9BURK</name>
<evidence type="ECO:0000313" key="6">
    <source>
        <dbReference type="EMBL" id="NKE68004.1"/>
    </source>
</evidence>
<comment type="caution">
    <text evidence="6">The sequence shown here is derived from an EMBL/GenBank/DDBJ whole genome shotgun (WGS) entry which is preliminary data.</text>
</comment>